<reference evidence="2" key="1">
    <citation type="submission" date="2020-05" db="EMBL/GenBank/DDBJ databases">
        <authorList>
            <person name="Chiriac C."/>
            <person name="Salcher M."/>
            <person name="Ghai R."/>
            <person name="Kavagutti S V."/>
        </authorList>
    </citation>
    <scope>NUCLEOTIDE SEQUENCE</scope>
</reference>
<proteinExistence type="predicted"/>
<evidence type="ECO:0000313" key="2">
    <source>
        <dbReference type="EMBL" id="CAB4184192.1"/>
    </source>
</evidence>
<evidence type="ECO:0000313" key="3">
    <source>
        <dbReference type="EMBL" id="CAB4200103.1"/>
    </source>
</evidence>
<sequence>MEKDNIFARMAPEKLPTFPDGISEPVNLRTASEIEQWKERLALKAAIPIGIAAAKRHARNAVIEEVAVMLGREYPGNDNTNAFCAAVRSMKVHAD</sequence>
<dbReference type="EMBL" id="LR797048">
    <property type="protein sequence ID" value="CAB4184192.1"/>
    <property type="molecule type" value="Genomic_DNA"/>
</dbReference>
<evidence type="ECO:0000313" key="1">
    <source>
        <dbReference type="EMBL" id="CAB4171571.1"/>
    </source>
</evidence>
<dbReference type="EMBL" id="LR797404">
    <property type="protein sequence ID" value="CAB4213990.1"/>
    <property type="molecule type" value="Genomic_DNA"/>
</dbReference>
<name>A0A6J5QKF4_9CAUD</name>
<protein>
    <submittedName>
        <fullName evidence="2">Uncharacterized protein</fullName>
    </submittedName>
</protein>
<gene>
    <name evidence="2" type="ORF">UFOVP1097_34</name>
    <name evidence="3" type="ORF">UFOVP1349_28</name>
    <name evidence="4" type="ORF">UFOVP1456_8</name>
    <name evidence="1" type="ORF">UFOVP925_15</name>
</gene>
<dbReference type="EMBL" id="LR797291">
    <property type="protein sequence ID" value="CAB4200103.1"/>
    <property type="molecule type" value="Genomic_DNA"/>
</dbReference>
<dbReference type="EMBL" id="LR796876">
    <property type="protein sequence ID" value="CAB4171571.1"/>
    <property type="molecule type" value="Genomic_DNA"/>
</dbReference>
<evidence type="ECO:0000313" key="4">
    <source>
        <dbReference type="EMBL" id="CAB4213990.1"/>
    </source>
</evidence>
<organism evidence="2">
    <name type="scientific">uncultured Caudovirales phage</name>
    <dbReference type="NCBI Taxonomy" id="2100421"/>
    <lineage>
        <taxon>Viruses</taxon>
        <taxon>Duplodnaviria</taxon>
        <taxon>Heunggongvirae</taxon>
        <taxon>Uroviricota</taxon>
        <taxon>Caudoviricetes</taxon>
        <taxon>Peduoviridae</taxon>
        <taxon>Maltschvirus</taxon>
        <taxon>Maltschvirus maltsch</taxon>
    </lineage>
</organism>
<accession>A0A6J5QKF4</accession>